<dbReference type="CDD" id="cd00082">
    <property type="entry name" value="HisKA"/>
    <property type="match status" value="1"/>
</dbReference>
<dbReference type="SMART" id="SM00091">
    <property type="entry name" value="PAS"/>
    <property type="match status" value="2"/>
</dbReference>
<dbReference type="Gene3D" id="1.10.287.130">
    <property type="match status" value="1"/>
</dbReference>
<proteinExistence type="predicted"/>
<dbReference type="AlphaFoldDB" id="A0A1L3MRX8"/>
<dbReference type="Gene3D" id="3.30.450.20">
    <property type="entry name" value="PAS domain"/>
    <property type="match status" value="2"/>
</dbReference>
<dbReference type="SMART" id="SM00387">
    <property type="entry name" value="HATPase_c"/>
    <property type="match status" value="1"/>
</dbReference>
<keyword evidence="13" id="KW-1185">Reference proteome</keyword>
<dbReference type="PROSITE" id="PS50113">
    <property type="entry name" value="PAC"/>
    <property type="match status" value="2"/>
</dbReference>
<dbReference type="KEGG" id="bwh:A9C19_10310"/>
<dbReference type="PROSITE" id="PS50112">
    <property type="entry name" value="PAS"/>
    <property type="match status" value="1"/>
</dbReference>
<dbReference type="SUPFAM" id="SSF55785">
    <property type="entry name" value="PYP-like sensor domain (PAS domain)"/>
    <property type="match status" value="2"/>
</dbReference>
<dbReference type="SUPFAM" id="SSF55874">
    <property type="entry name" value="ATPase domain of HSP90 chaperone/DNA topoisomerase II/histidine kinase"/>
    <property type="match status" value="1"/>
</dbReference>
<keyword evidence="3" id="KW-0597">Phosphoprotein</keyword>
<dbReference type="InterPro" id="IPR003594">
    <property type="entry name" value="HATPase_dom"/>
</dbReference>
<evidence type="ECO:0000256" key="3">
    <source>
        <dbReference type="ARBA" id="ARBA00022553"/>
    </source>
</evidence>
<evidence type="ECO:0000256" key="5">
    <source>
        <dbReference type="ARBA" id="ARBA00022741"/>
    </source>
</evidence>
<dbReference type="SUPFAM" id="SSF47384">
    <property type="entry name" value="Homodimeric domain of signal transducing histidine kinase"/>
    <property type="match status" value="1"/>
</dbReference>
<evidence type="ECO:0000259" key="11">
    <source>
        <dbReference type="PROSITE" id="PS50113"/>
    </source>
</evidence>
<name>A0A1L3MRX8_9BACI</name>
<evidence type="ECO:0000256" key="4">
    <source>
        <dbReference type="ARBA" id="ARBA00022679"/>
    </source>
</evidence>
<dbReference type="Pfam" id="PF02518">
    <property type="entry name" value="HATPase_c"/>
    <property type="match status" value="1"/>
</dbReference>
<dbReference type="PRINTS" id="PR00344">
    <property type="entry name" value="BCTRLSENSOR"/>
</dbReference>
<dbReference type="InterPro" id="IPR004358">
    <property type="entry name" value="Sig_transdc_His_kin-like_C"/>
</dbReference>
<dbReference type="InterPro" id="IPR005467">
    <property type="entry name" value="His_kinase_dom"/>
</dbReference>
<comment type="catalytic activity">
    <reaction evidence="1">
        <text>ATP + protein L-histidine = ADP + protein N-phospho-L-histidine.</text>
        <dbReference type="EC" id="2.7.13.3"/>
    </reaction>
</comment>
<keyword evidence="5" id="KW-0547">Nucleotide-binding</keyword>
<dbReference type="InterPro" id="IPR013655">
    <property type="entry name" value="PAS_fold_3"/>
</dbReference>
<dbReference type="InterPro" id="IPR001610">
    <property type="entry name" value="PAC"/>
</dbReference>
<dbReference type="Pfam" id="PF08447">
    <property type="entry name" value="PAS_3"/>
    <property type="match status" value="2"/>
</dbReference>
<keyword evidence="4" id="KW-0808">Transferase</keyword>
<keyword evidence="7" id="KW-0067">ATP-binding</keyword>
<evidence type="ECO:0000256" key="8">
    <source>
        <dbReference type="ARBA" id="ARBA00023012"/>
    </source>
</evidence>
<feature type="domain" description="Histidine kinase" evidence="9">
    <location>
        <begin position="270"/>
        <end position="473"/>
    </location>
</feature>
<dbReference type="STRING" id="1547283.A9C19_10310"/>
<dbReference type="EMBL" id="CP016020">
    <property type="protein sequence ID" value="APH05112.1"/>
    <property type="molecule type" value="Genomic_DNA"/>
</dbReference>
<evidence type="ECO:0000256" key="2">
    <source>
        <dbReference type="ARBA" id="ARBA00012438"/>
    </source>
</evidence>
<dbReference type="OrthoDB" id="9815750at2"/>
<dbReference type="Gene3D" id="3.30.565.10">
    <property type="entry name" value="Histidine kinase-like ATPase, C-terminal domain"/>
    <property type="match status" value="1"/>
</dbReference>
<dbReference type="PANTHER" id="PTHR43065">
    <property type="entry name" value="SENSOR HISTIDINE KINASE"/>
    <property type="match status" value="1"/>
</dbReference>
<dbReference type="InterPro" id="IPR003661">
    <property type="entry name" value="HisK_dim/P_dom"/>
</dbReference>
<keyword evidence="6" id="KW-0418">Kinase</keyword>
<dbReference type="GO" id="GO:0000155">
    <property type="term" value="F:phosphorelay sensor kinase activity"/>
    <property type="evidence" value="ECO:0007669"/>
    <property type="project" value="InterPro"/>
</dbReference>
<dbReference type="Pfam" id="PF00512">
    <property type="entry name" value="HisKA"/>
    <property type="match status" value="1"/>
</dbReference>
<feature type="domain" description="PAC" evidence="11">
    <location>
        <begin position="78"/>
        <end position="130"/>
    </location>
</feature>
<evidence type="ECO:0000259" key="10">
    <source>
        <dbReference type="PROSITE" id="PS50112"/>
    </source>
</evidence>
<reference evidence="12 13" key="1">
    <citation type="journal article" date="2016" name="Sci. Rep.">
        <title>Complete genome sequence and transcriptomic analysis of a novel marine strain Bacillus weihaiensis reveals the mechanism of brown algae degradation.</title>
        <authorList>
            <person name="Zhu Y."/>
            <person name="Chen P."/>
            <person name="Bao Y."/>
            <person name="Men Y."/>
            <person name="Zeng Y."/>
            <person name="Yang J."/>
            <person name="Sun J."/>
            <person name="Sun Y."/>
        </authorList>
    </citation>
    <scope>NUCLEOTIDE SEQUENCE [LARGE SCALE GENOMIC DNA]</scope>
    <source>
        <strain evidence="12 13">Alg07</strain>
    </source>
</reference>
<dbReference type="SMART" id="SM00388">
    <property type="entry name" value="HisKA"/>
    <property type="match status" value="1"/>
</dbReference>
<dbReference type="EC" id="2.7.13.3" evidence="2"/>
<gene>
    <name evidence="12" type="ORF">A9C19_10310</name>
</gene>
<accession>A0A1L3MRX8</accession>
<dbReference type="CDD" id="cd00130">
    <property type="entry name" value="PAS"/>
    <property type="match status" value="2"/>
</dbReference>
<evidence type="ECO:0000313" key="12">
    <source>
        <dbReference type="EMBL" id="APH05112.1"/>
    </source>
</evidence>
<organism evidence="12 13">
    <name type="scientific">Bacillus weihaiensis</name>
    <dbReference type="NCBI Taxonomy" id="1547283"/>
    <lineage>
        <taxon>Bacteria</taxon>
        <taxon>Bacillati</taxon>
        <taxon>Bacillota</taxon>
        <taxon>Bacilli</taxon>
        <taxon>Bacillales</taxon>
        <taxon>Bacillaceae</taxon>
        <taxon>Bacillus</taxon>
    </lineage>
</organism>
<evidence type="ECO:0000256" key="1">
    <source>
        <dbReference type="ARBA" id="ARBA00000085"/>
    </source>
</evidence>
<dbReference type="SMART" id="SM00086">
    <property type="entry name" value="PAC"/>
    <property type="match status" value="2"/>
</dbReference>
<dbReference type="PANTHER" id="PTHR43065:SF34">
    <property type="entry name" value="SPORULATION KINASE A"/>
    <property type="match status" value="1"/>
</dbReference>
<keyword evidence="8" id="KW-0902">Two-component regulatory system</keyword>
<feature type="domain" description="PAC" evidence="11">
    <location>
        <begin position="204"/>
        <end position="257"/>
    </location>
</feature>
<feature type="domain" description="PAS" evidence="10">
    <location>
        <begin position="131"/>
        <end position="201"/>
    </location>
</feature>
<sequence>MILKSSVLEKVFFESRIPQMILEQDTRQNIVNYAFYQFIGYSEIEWDTMSLKDISHPEDYQLDLQLFRDMQLGQRDSFQVEKRFFHKSGDIIWGTLHVTLIHDCETGKKYFLSQVLDISEEKNLERVLTKSEQQYQLLAENSSDIINLHLKDGRYIYNSPSLKAILGYDPSELIGDTPYDYIHEDDKEYVEAFHRYVLEQREPVLITYRFRKKDGTYIPFESSIKSVVDEKTGNITGIISVSRDIRQRVEQDNLLRKSEKLAITGQLAAALAHEIRNPLTSIKGFIQLFSKSKECDESFLTITMDEIQSIEEKLSEFLRLSHPSAMKMEQIKLDQLLNQVVQLLQSKALLDNKEIKTHLNTVLPFIMGDEQSLKQVFFNIIQNGLDAISEKGFVLIKSAVSKSKVTIYFIDNGRGIPKERLQSLGQPYYSTTEKGTGLGLMTTFKILQQHDGVIEVDSTVGIGTTVSVNFPII</sequence>
<protein>
    <recommendedName>
        <fullName evidence="2">histidine kinase</fullName>
        <ecNumber evidence="2">2.7.13.3</ecNumber>
    </recommendedName>
</protein>
<dbReference type="PROSITE" id="PS50109">
    <property type="entry name" value="HIS_KIN"/>
    <property type="match status" value="1"/>
</dbReference>
<dbReference type="RefSeq" id="WP_072579905.1">
    <property type="nucleotide sequence ID" value="NZ_CP016020.1"/>
</dbReference>
<evidence type="ECO:0000313" key="13">
    <source>
        <dbReference type="Proteomes" id="UP000181936"/>
    </source>
</evidence>
<dbReference type="Proteomes" id="UP000181936">
    <property type="component" value="Chromosome"/>
</dbReference>
<dbReference type="GO" id="GO:0005524">
    <property type="term" value="F:ATP binding"/>
    <property type="evidence" value="ECO:0007669"/>
    <property type="project" value="UniProtKB-KW"/>
</dbReference>
<evidence type="ECO:0000256" key="6">
    <source>
        <dbReference type="ARBA" id="ARBA00022777"/>
    </source>
</evidence>
<dbReference type="InterPro" id="IPR000014">
    <property type="entry name" value="PAS"/>
</dbReference>
<dbReference type="InterPro" id="IPR035965">
    <property type="entry name" value="PAS-like_dom_sf"/>
</dbReference>
<dbReference type="InterPro" id="IPR000700">
    <property type="entry name" value="PAS-assoc_C"/>
</dbReference>
<dbReference type="NCBIfam" id="TIGR00229">
    <property type="entry name" value="sensory_box"/>
    <property type="match status" value="2"/>
</dbReference>
<dbReference type="InterPro" id="IPR036890">
    <property type="entry name" value="HATPase_C_sf"/>
</dbReference>
<evidence type="ECO:0000256" key="7">
    <source>
        <dbReference type="ARBA" id="ARBA00022840"/>
    </source>
</evidence>
<evidence type="ECO:0000259" key="9">
    <source>
        <dbReference type="PROSITE" id="PS50109"/>
    </source>
</evidence>
<dbReference type="InterPro" id="IPR036097">
    <property type="entry name" value="HisK_dim/P_sf"/>
</dbReference>